<dbReference type="Proteomes" id="UP000321225">
    <property type="component" value="Unassembled WGS sequence"/>
</dbReference>
<evidence type="ECO:0008006" key="3">
    <source>
        <dbReference type="Google" id="ProtNLM"/>
    </source>
</evidence>
<proteinExistence type="predicted"/>
<name>A0A511ADN9_9MICO</name>
<evidence type="ECO:0000313" key="2">
    <source>
        <dbReference type="Proteomes" id="UP000321225"/>
    </source>
</evidence>
<dbReference type="SUPFAM" id="SSF55729">
    <property type="entry name" value="Acyl-CoA N-acyltransferases (Nat)"/>
    <property type="match status" value="1"/>
</dbReference>
<keyword evidence="2" id="KW-1185">Reference proteome</keyword>
<accession>A0A511ADN9</accession>
<protein>
    <recommendedName>
        <fullName evidence="3">N-acetyltransferase domain-containing protein</fullName>
    </recommendedName>
</protein>
<organism evidence="1 2">
    <name type="scientific">Microbacterium aerolatum</name>
    <dbReference type="NCBI Taxonomy" id="153731"/>
    <lineage>
        <taxon>Bacteria</taxon>
        <taxon>Bacillati</taxon>
        <taxon>Actinomycetota</taxon>
        <taxon>Actinomycetes</taxon>
        <taxon>Micrococcales</taxon>
        <taxon>Microbacteriaceae</taxon>
        <taxon>Microbacterium</taxon>
    </lineage>
</organism>
<sequence length="283" mass="31373">MKRTVQVQPIEASHVDEVASFLHRHLNARVPISSWVRLMTPPWASSSSIRGFQLVSDDEVVGAYVGVYSEREIDGSEVSVCNLAAFCVRPEFRTHSLRLMRAMLAQKERIFTDLSPSGAVPAMNERLGFQHLDASTRIVLNLPGLGRGVTVTEDTQDLERTLVGADAALYRDHRDASAARHLLIRTPDGYAYLVYRRDRRKRLPLFATPLYAGGDSEILRQGWAAAGSHLLGKGLPFTLAEPRILGFAPGGPGRALGHPRPRMHKGEPAPRDYLYSELALLSW</sequence>
<dbReference type="AlphaFoldDB" id="A0A511ADN9"/>
<gene>
    <name evidence="1" type="ORF">MAE01_14260</name>
</gene>
<reference evidence="1 2" key="1">
    <citation type="submission" date="2019-07" db="EMBL/GenBank/DDBJ databases">
        <title>Whole genome shotgun sequence of Microbacterium aerolatum NBRC 103071.</title>
        <authorList>
            <person name="Hosoyama A."/>
            <person name="Uohara A."/>
            <person name="Ohji S."/>
            <person name="Ichikawa N."/>
        </authorList>
    </citation>
    <scope>NUCLEOTIDE SEQUENCE [LARGE SCALE GENOMIC DNA]</scope>
    <source>
        <strain evidence="1 2">NBRC 103071</strain>
    </source>
</reference>
<comment type="caution">
    <text evidence="1">The sequence shown here is derived from an EMBL/GenBank/DDBJ whole genome shotgun (WGS) entry which is preliminary data.</text>
</comment>
<dbReference type="InterPro" id="IPR016181">
    <property type="entry name" value="Acyl_CoA_acyltransferase"/>
</dbReference>
<dbReference type="EMBL" id="BJUW01000005">
    <property type="protein sequence ID" value="GEK86250.1"/>
    <property type="molecule type" value="Genomic_DNA"/>
</dbReference>
<evidence type="ECO:0000313" key="1">
    <source>
        <dbReference type="EMBL" id="GEK86250.1"/>
    </source>
</evidence>